<keyword evidence="3" id="KW-0285">Flavoprotein</keyword>
<organism evidence="7 8">
    <name type="scientific">Rugosimonospora africana</name>
    <dbReference type="NCBI Taxonomy" id="556532"/>
    <lineage>
        <taxon>Bacteria</taxon>
        <taxon>Bacillati</taxon>
        <taxon>Actinomycetota</taxon>
        <taxon>Actinomycetes</taxon>
        <taxon>Micromonosporales</taxon>
        <taxon>Micromonosporaceae</taxon>
        <taxon>Rugosimonospora</taxon>
    </lineage>
</organism>
<keyword evidence="8" id="KW-1185">Reference proteome</keyword>
<evidence type="ECO:0000256" key="1">
    <source>
        <dbReference type="ARBA" id="ARBA00001974"/>
    </source>
</evidence>
<evidence type="ECO:0000256" key="5">
    <source>
        <dbReference type="SAM" id="Phobius"/>
    </source>
</evidence>
<reference evidence="7" key="1">
    <citation type="submission" date="2021-01" db="EMBL/GenBank/DDBJ databases">
        <title>Whole genome shotgun sequence of Rugosimonospora africana NBRC 104875.</title>
        <authorList>
            <person name="Komaki H."/>
            <person name="Tamura T."/>
        </authorList>
    </citation>
    <scope>NUCLEOTIDE SEQUENCE</scope>
    <source>
        <strain evidence="7">NBRC 104875</strain>
    </source>
</reference>
<dbReference type="InterPro" id="IPR009100">
    <property type="entry name" value="AcylCoA_DH/oxidase_NM_dom_sf"/>
</dbReference>
<comment type="cofactor">
    <cofactor evidence="1">
        <name>FAD</name>
        <dbReference type="ChEBI" id="CHEBI:57692"/>
    </cofactor>
</comment>
<comment type="similarity">
    <text evidence="2">Belongs to the acyl-CoA dehydrogenase family.</text>
</comment>
<keyword evidence="5" id="KW-0812">Transmembrane</keyword>
<dbReference type="Gene3D" id="1.20.140.10">
    <property type="entry name" value="Butyryl-CoA Dehydrogenase, subunit A, domain 3"/>
    <property type="match status" value="1"/>
</dbReference>
<dbReference type="AlphaFoldDB" id="A0A8J3R355"/>
<dbReference type="InterPro" id="IPR009075">
    <property type="entry name" value="AcylCo_DH/oxidase_C"/>
</dbReference>
<comment type="caution">
    <text evidence="7">The sequence shown here is derived from an EMBL/GenBank/DDBJ whole genome shotgun (WGS) entry which is preliminary data.</text>
</comment>
<keyword evidence="4" id="KW-0274">FAD</keyword>
<sequence>MPDLEVLLGDPSATGNPMGFDACMTADERCELAAEAWRVLDSWGLGAELVPVTAGGRLRALDDLVVRLRPVFRRDVSLGLGFGISSLLAAFSVWTAGTASQQRFLRDLLMTGAQIATVYPTRDAEEYGRQALEASVNGGGSTLSGVSSPMASTNTARAFLLDVATPAADRANGRSLFLTATADMHDSVWTHLPRLRTAGARGVWFSRVRANGARLNDDTLIGGLGRAGEVTALSAQPARAVLTGLSVATADTALRVVTRFATSRYLYGATVADLPHARRALTTTFVELLIADALATTAARAIQAAPSQASLATAVAGHLVPQLLADAMERLSVVLGARFYLREGEHAIFGKHQRDLPLLTVDHGPGAGCLGPVLTHLRGSVGESSRGEAEPIEAVFDRSAELPDLVFSQLTPVPVEPDAVIVTLSSARDWPELAGDSDRDLIEQIDSLDQRLAELGHHRTRIRAHGSTTSGDAETIARSYVLLSASACCLGLWRSARNRGEQFLGDTPWLTAALVLLANRTPGAAVGPLAPQLNDALWRELAYRVEHARSLDTRAEPVLV</sequence>
<dbReference type="Gene3D" id="2.40.110.10">
    <property type="entry name" value="Butyryl-CoA Dehydrogenase, subunit A, domain 2"/>
    <property type="match status" value="1"/>
</dbReference>
<keyword evidence="5" id="KW-1133">Transmembrane helix</keyword>
<dbReference type="EMBL" id="BONZ01000129">
    <property type="protein sequence ID" value="GIH21406.1"/>
    <property type="molecule type" value="Genomic_DNA"/>
</dbReference>
<dbReference type="Proteomes" id="UP000642748">
    <property type="component" value="Unassembled WGS sequence"/>
</dbReference>
<feature type="domain" description="Acyl-CoA dehydrogenase/oxidase C-terminal" evidence="6">
    <location>
        <begin position="237"/>
        <end position="364"/>
    </location>
</feature>
<gene>
    <name evidence="7" type="ORF">Raf01_95780</name>
</gene>
<keyword evidence="5" id="KW-0472">Membrane</keyword>
<dbReference type="Pfam" id="PF00441">
    <property type="entry name" value="Acyl-CoA_dh_1"/>
    <property type="match status" value="1"/>
</dbReference>
<proteinExistence type="inferred from homology"/>
<evidence type="ECO:0000256" key="2">
    <source>
        <dbReference type="ARBA" id="ARBA00009347"/>
    </source>
</evidence>
<dbReference type="GO" id="GO:0016627">
    <property type="term" value="F:oxidoreductase activity, acting on the CH-CH group of donors"/>
    <property type="evidence" value="ECO:0007669"/>
    <property type="project" value="InterPro"/>
</dbReference>
<dbReference type="InterPro" id="IPR036250">
    <property type="entry name" value="AcylCo_DH-like_C"/>
</dbReference>
<dbReference type="InterPro" id="IPR046373">
    <property type="entry name" value="Acyl-CoA_Oxase/DH_mid-dom_sf"/>
</dbReference>
<evidence type="ECO:0000313" key="8">
    <source>
        <dbReference type="Proteomes" id="UP000642748"/>
    </source>
</evidence>
<name>A0A8J3R355_9ACTN</name>
<dbReference type="InterPro" id="IPR037069">
    <property type="entry name" value="AcylCoA_DH/ox_N_sf"/>
</dbReference>
<dbReference type="Gene3D" id="1.10.540.10">
    <property type="entry name" value="Acyl-CoA dehydrogenase/oxidase, N-terminal domain"/>
    <property type="match status" value="1"/>
</dbReference>
<accession>A0A8J3R355</accession>
<dbReference type="SUPFAM" id="SSF56645">
    <property type="entry name" value="Acyl-CoA dehydrogenase NM domain-like"/>
    <property type="match status" value="1"/>
</dbReference>
<dbReference type="SUPFAM" id="SSF47203">
    <property type="entry name" value="Acyl-CoA dehydrogenase C-terminal domain-like"/>
    <property type="match status" value="1"/>
</dbReference>
<feature type="transmembrane region" description="Helical" evidence="5">
    <location>
        <begin position="76"/>
        <end position="97"/>
    </location>
</feature>
<evidence type="ECO:0000259" key="6">
    <source>
        <dbReference type="Pfam" id="PF00441"/>
    </source>
</evidence>
<protein>
    <submittedName>
        <fullName evidence="7">Acyl-CoA dehydrogenase</fullName>
    </submittedName>
</protein>
<evidence type="ECO:0000256" key="3">
    <source>
        <dbReference type="ARBA" id="ARBA00022630"/>
    </source>
</evidence>
<dbReference type="RefSeq" id="WP_203924786.1">
    <property type="nucleotide sequence ID" value="NZ_BONZ01000129.1"/>
</dbReference>
<evidence type="ECO:0000256" key="4">
    <source>
        <dbReference type="ARBA" id="ARBA00022827"/>
    </source>
</evidence>
<dbReference type="GO" id="GO:0050660">
    <property type="term" value="F:flavin adenine dinucleotide binding"/>
    <property type="evidence" value="ECO:0007669"/>
    <property type="project" value="InterPro"/>
</dbReference>
<evidence type="ECO:0000313" key="7">
    <source>
        <dbReference type="EMBL" id="GIH21406.1"/>
    </source>
</evidence>